<sequence length="101" mass="10597">MMAAGVCRGVRSLASLRVAPRRSTTLLSTTTTTTTPSIFLHHSLSSHTCLTSSTLTQRWGGVLGRKCVGARMLSQNSITPSPPSPSPSSSPSPLNTATEEE</sequence>
<accession>A0AAE1BHG0</accession>
<dbReference type="AlphaFoldDB" id="A0AAE1BHG0"/>
<feature type="region of interest" description="Disordered" evidence="1">
    <location>
        <begin position="73"/>
        <end position="101"/>
    </location>
</feature>
<dbReference type="Proteomes" id="UP001286313">
    <property type="component" value="Unassembled WGS sequence"/>
</dbReference>
<comment type="caution">
    <text evidence="2">The sequence shown here is derived from an EMBL/GenBank/DDBJ whole genome shotgun (WGS) entry which is preliminary data.</text>
</comment>
<proteinExistence type="predicted"/>
<name>A0AAE1BHG0_PETCI</name>
<dbReference type="EMBL" id="JAWQEG010008759">
    <property type="protein sequence ID" value="KAK3849699.1"/>
    <property type="molecule type" value="Genomic_DNA"/>
</dbReference>
<organism evidence="2 3">
    <name type="scientific">Petrolisthes cinctipes</name>
    <name type="common">Flat porcelain crab</name>
    <dbReference type="NCBI Taxonomy" id="88211"/>
    <lineage>
        <taxon>Eukaryota</taxon>
        <taxon>Metazoa</taxon>
        <taxon>Ecdysozoa</taxon>
        <taxon>Arthropoda</taxon>
        <taxon>Crustacea</taxon>
        <taxon>Multicrustacea</taxon>
        <taxon>Malacostraca</taxon>
        <taxon>Eumalacostraca</taxon>
        <taxon>Eucarida</taxon>
        <taxon>Decapoda</taxon>
        <taxon>Pleocyemata</taxon>
        <taxon>Anomura</taxon>
        <taxon>Galatheoidea</taxon>
        <taxon>Porcellanidae</taxon>
        <taxon>Petrolisthes</taxon>
    </lineage>
</organism>
<reference evidence="2" key="1">
    <citation type="submission" date="2023-10" db="EMBL/GenBank/DDBJ databases">
        <title>Genome assemblies of two species of porcelain crab, Petrolisthes cinctipes and Petrolisthes manimaculis (Anomura: Porcellanidae).</title>
        <authorList>
            <person name="Angst P."/>
        </authorList>
    </citation>
    <scope>NUCLEOTIDE SEQUENCE</scope>
    <source>
        <strain evidence="2">PB745_01</strain>
        <tissue evidence="2">Gill</tissue>
    </source>
</reference>
<evidence type="ECO:0000313" key="3">
    <source>
        <dbReference type="Proteomes" id="UP001286313"/>
    </source>
</evidence>
<protein>
    <submittedName>
        <fullName evidence="2">Uncharacterized protein</fullName>
    </submittedName>
</protein>
<feature type="compositionally biased region" description="Pro residues" evidence="1">
    <location>
        <begin position="80"/>
        <end position="90"/>
    </location>
</feature>
<gene>
    <name evidence="2" type="ORF">Pcinc_043559</name>
</gene>
<evidence type="ECO:0000256" key="1">
    <source>
        <dbReference type="SAM" id="MobiDB-lite"/>
    </source>
</evidence>
<evidence type="ECO:0000313" key="2">
    <source>
        <dbReference type="EMBL" id="KAK3849699.1"/>
    </source>
</evidence>
<keyword evidence="3" id="KW-1185">Reference proteome</keyword>